<sequence length="607" mass="68845">MIKVVGITTNNTFYVGSKERNFRMNEFLAIDDEAQGRLLGEVVEAQTYNRFIPLDIGGDFVDSSVLISLKSLGYDLSEDTIYIAKVRLLKEAKYPVLTGSDVNIPSFEELKPIIAKTSREKGLTIGIIKNTEVLYDEMDDELKGVLETFEEEKTEPQKDVPFILNINSMHEYPHIGIFGGSGSGKSFGLRVLLEELMKKKIPTIVLDPHYEMEFGDSSNYDFKDKYNKFMVGRDIGVQFSEINGMELKIMLSAVSDLTESMEATVDIIHRKGGTAEGLEALIDNLIEAIDLGRDSIQKEIEMASGEELSHYVHLEDLLNKYERKVNIMSLRGIGWRLKQLINQGIFNRNIDLLLNSLMEGKLVVVQGSTKLINTFSTYLLNKTYRLRRDYKDSLSVGGNADYFVPFIIVTDEAHNFAPKAIPSPTKSVLREISQEGRKYGVFLVLATQRPTLLDETITAQLNTKFIFRTVRAQDIDTIRSETDLSPEESKRLPYLTTGDVFVSSAELGRTQYVRIRKADTTSPHKENPFDELKTMRNKLREDEFKIVEDYLPIEETNLMMTAKNISASKGYDVSVEDLKGILERLEESGLVVREKGFLGDKYLRKEN</sequence>
<reference evidence="2 3" key="1">
    <citation type="submission" date="2010-07" db="EMBL/GenBank/DDBJ databases">
        <authorList>
            <person name="Muzny D."/>
            <person name="Qin X."/>
            <person name="Deng J."/>
            <person name="Jiang H."/>
            <person name="Liu Y."/>
            <person name="Qu J."/>
            <person name="Song X.-Z."/>
            <person name="Zhang L."/>
            <person name="Thornton R."/>
            <person name="Coyle M."/>
            <person name="Francisco L."/>
            <person name="Jackson L."/>
            <person name="Javaid M."/>
            <person name="Korchina V."/>
            <person name="Kovar C."/>
            <person name="Mata R."/>
            <person name="Mathew T."/>
            <person name="Ngo R."/>
            <person name="Nguyen L."/>
            <person name="Nguyen N."/>
            <person name="Okwuonu G."/>
            <person name="Ongeri F."/>
            <person name="Pham C."/>
            <person name="Simmons D."/>
            <person name="Wilczek-Boney K."/>
            <person name="Hale W."/>
            <person name="Jakkamsetti A."/>
            <person name="Pham P."/>
            <person name="Ruth R."/>
            <person name="San Lucas F."/>
            <person name="Warren J."/>
            <person name="Zhang J."/>
            <person name="Zhao Z."/>
            <person name="Zhou C."/>
            <person name="Zhu D."/>
            <person name="Lee S."/>
            <person name="Bess C."/>
            <person name="Blankenburg K."/>
            <person name="Forbes L."/>
            <person name="Fu Q."/>
            <person name="Gubbala S."/>
            <person name="Hirani K."/>
            <person name="Jayaseelan J.C."/>
            <person name="Lara F."/>
            <person name="Munidasa M."/>
            <person name="Palculict T."/>
            <person name="Patil S."/>
            <person name="Pu L.-L."/>
            <person name="Saada N."/>
            <person name="Tang L."/>
            <person name="Weissenberger G."/>
            <person name="Zhu Y."/>
            <person name="Hemphill L."/>
            <person name="Shang Y."/>
            <person name="Youmans B."/>
            <person name="Ayvaz T."/>
            <person name="Ross M."/>
            <person name="Santibanez J."/>
            <person name="Aqrawi P."/>
            <person name="Gross S."/>
            <person name="Joshi V."/>
            <person name="Fowler G."/>
            <person name="Nazareth L."/>
            <person name="Reid J."/>
            <person name="Worley K."/>
            <person name="Petrosino J."/>
            <person name="Highlander S."/>
            <person name="Gibbs R."/>
        </authorList>
    </citation>
    <scope>NUCLEOTIDE SEQUENCE [LARGE SCALE GENOMIC DNA]</scope>
    <source>
        <strain evidence="2 3">ATCC BAA-1640</strain>
    </source>
</reference>
<evidence type="ECO:0000313" key="3">
    <source>
        <dbReference type="Proteomes" id="UP000003280"/>
    </source>
</evidence>
<dbReference type="HOGENOM" id="CLU_449668_0_0_9"/>
<dbReference type="Pfam" id="PF01935">
    <property type="entry name" value="DUF87"/>
    <property type="match status" value="1"/>
</dbReference>
<dbReference type="PANTHER" id="PTHR42957">
    <property type="entry name" value="HELICASE MJ1565-RELATED"/>
    <property type="match status" value="1"/>
</dbReference>
<name>E0NLF3_9FIRM</name>
<dbReference type="STRING" id="862517.HMPREF9225_0992"/>
<proteinExistence type="predicted"/>
<keyword evidence="3" id="KW-1185">Reference proteome</keyword>
<dbReference type="InterPro" id="IPR002789">
    <property type="entry name" value="HerA_central"/>
</dbReference>
<dbReference type="InterPro" id="IPR008571">
    <property type="entry name" value="HerA-like"/>
</dbReference>
<dbReference type="InterPro" id="IPR027417">
    <property type="entry name" value="P-loop_NTPase"/>
</dbReference>
<dbReference type="EMBL" id="AEEH01000039">
    <property type="protein sequence ID" value="EFM25343.1"/>
    <property type="molecule type" value="Genomic_DNA"/>
</dbReference>
<evidence type="ECO:0000313" key="2">
    <source>
        <dbReference type="EMBL" id="EFM25343.1"/>
    </source>
</evidence>
<feature type="domain" description="Helicase HerA central" evidence="1">
    <location>
        <begin position="157"/>
        <end position="365"/>
    </location>
</feature>
<dbReference type="AlphaFoldDB" id="E0NLF3"/>
<protein>
    <recommendedName>
        <fullName evidence="1">Helicase HerA central domain-containing protein</fullName>
    </recommendedName>
</protein>
<evidence type="ECO:0000259" key="1">
    <source>
        <dbReference type="Pfam" id="PF01935"/>
    </source>
</evidence>
<accession>E0NLF3</accession>
<dbReference type="Proteomes" id="UP000003280">
    <property type="component" value="Unassembled WGS sequence"/>
</dbReference>
<gene>
    <name evidence="2" type="ORF">HMPREF9225_0992</name>
</gene>
<organism evidence="2 3">
    <name type="scientific">Peptoniphilus duerdenii ATCC BAA-1640</name>
    <dbReference type="NCBI Taxonomy" id="862517"/>
    <lineage>
        <taxon>Bacteria</taxon>
        <taxon>Bacillati</taxon>
        <taxon>Bacillota</taxon>
        <taxon>Tissierellia</taxon>
        <taxon>Tissierellales</taxon>
        <taxon>Peptoniphilaceae</taxon>
        <taxon>Peptoniphilus</taxon>
    </lineage>
</organism>
<dbReference type="RefSeq" id="WP_008901806.1">
    <property type="nucleotide sequence ID" value="NZ_GL397071.1"/>
</dbReference>
<dbReference type="SUPFAM" id="SSF52540">
    <property type="entry name" value="P-loop containing nucleoside triphosphate hydrolases"/>
    <property type="match status" value="1"/>
</dbReference>
<dbReference type="Gene3D" id="3.40.50.300">
    <property type="entry name" value="P-loop containing nucleotide triphosphate hydrolases"/>
    <property type="match status" value="2"/>
</dbReference>
<dbReference type="CDD" id="cd01127">
    <property type="entry name" value="TrwB_TraG_TraD_VirD4"/>
    <property type="match status" value="1"/>
</dbReference>
<dbReference type="eggNOG" id="COG0433">
    <property type="taxonomic scope" value="Bacteria"/>
</dbReference>
<dbReference type="PANTHER" id="PTHR42957:SF1">
    <property type="entry name" value="HELICASE MJ1565-RELATED"/>
    <property type="match status" value="1"/>
</dbReference>
<comment type="caution">
    <text evidence="2">The sequence shown here is derived from an EMBL/GenBank/DDBJ whole genome shotgun (WGS) entry which is preliminary data.</text>
</comment>